<dbReference type="Gene3D" id="2.60.40.1120">
    <property type="entry name" value="Carboxypeptidase-like, regulatory domain"/>
    <property type="match status" value="1"/>
</dbReference>
<dbReference type="EMBL" id="JPIT01000007">
    <property type="protein sequence ID" value="KIO47353.1"/>
    <property type="molecule type" value="Genomic_DNA"/>
</dbReference>
<feature type="signal peptide" evidence="1">
    <location>
        <begin position="1"/>
        <end position="26"/>
    </location>
</feature>
<evidence type="ECO:0000313" key="4">
    <source>
        <dbReference type="Proteomes" id="UP000031937"/>
    </source>
</evidence>
<evidence type="ECO:0008006" key="6">
    <source>
        <dbReference type="Google" id="ProtNLM"/>
    </source>
</evidence>
<keyword evidence="1" id="KW-0732">Signal</keyword>
<feature type="chain" id="PRO_5043118883" description="Carboxypeptidase-like regulatory domain-containing protein" evidence="1">
    <location>
        <begin position="27"/>
        <end position="131"/>
    </location>
</feature>
<dbReference type="SUPFAM" id="SSF49464">
    <property type="entry name" value="Carboxypeptidase regulatory domain-like"/>
    <property type="match status" value="1"/>
</dbReference>
<dbReference type="Proteomes" id="UP000031937">
    <property type="component" value="Unassembled WGS sequence"/>
</dbReference>
<dbReference type="Proteomes" id="UP000031980">
    <property type="component" value="Unassembled WGS sequence"/>
</dbReference>
<evidence type="ECO:0000313" key="3">
    <source>
        <dbReference type="EMBL" id="KIO47353.1"/>
    </source>
</evidence>
<dbReference type="AlphaFoldDB" id="A0A0C3RCY5"/>
<dbReference type="EMBL" id="JPIU01000040">
    <property type="protein sequence ID" value="KIO43986.1"/>
    <property type="molecule type" value="Genomic_DNA"/>
</dbReference>
<dbReference type="RefSeq" id="WP_041502170.1">
    <property type="nucleotide sequence ID" value="NZ_JPIT01000007.1"/>
</dbReference>
<reference evidence="3 4" key="2">
    <citation type="submission" date="2014-07" db="EMBL/GenBank/DDBJ databases">
        <title>Porphyromonadaceae bacterium OUH 334697 = ATCC BAA-2682 = DSM 28341 draft genome.</title>
        <authorList>
            <person name="Sydenham T.V."/>
            <person name="Hasman H."/>
            <person name="Justesen U.S."/>
        </authorList>
    </citation>
    <scope>NUCLEOTIDE SEQUENCE [LARGE SCALE GENOMIC DNA]</scope>
    <source>
        <strain evidence="3 4">OUH 334697</strain>
    </source>
</reference>
<proteinExistence type="predicted"/>
<keyword evidence="5" id="KW-1185">Reference proteome</keyword>
<reference evidence="2 5" key="1">
    <citation type="submission" date="2014-07" db="EMBL/GenBank/DDBJ databases">
        <title>Porphyromonadaceae bacterium OUH 308042 = ATCC BAA-2681 = DSM 28342 draft genome.</title>
        <authorList>
            <person name="Sydenham T.V."/>
            <person name="Hasman H."/>
            <person name="Justensen U.S."/>
        </authorList>
    </citation>
    <scope>NUCLEOTIDE SEQUENCE [LARGE SCALE GENOMIC DNA]</scope>
    <source>
        <strain evidence="2 5">OUH 308042</strain>
    </source>
</reference>
<protein>
    <recommendedName>
        <fullName evidence="6">Carboxypeptidase-like regulatory domain-containing protein</fullName>
    </recommendedName>
</protein>
<sequence>MKQKILFKGLSLAVMFFMGFTSVVIAQNRQVKVKGEVCDPEMNVILGVQIVEKGTTNSTITDLSGYFELIVSEEGTLLIICNGYVTREIKVKDFLAAQGHYLFITLVEEELPEEPLIHFYNRLVCCLETKR</sequence>
<gene>
    <name evidence="2" type="ORF">BA92_11380</name>
    <name evidence="3" type="ORF">IE90_01875</name>
</gene>
<dbReference type="OrthoDB" id="634585at2"/>
<evidence type="ECO:0000313" key="2">
    <source>
        <dbReference type="EMBL" id="KIO43986.1"/>
    </source>
</evidence>
<evidence type="ECO:0000256" key="1">
    <source>
        <dbReference type="SAM" id="SignalP"/>
    </source>
</evidence>
<evidence type="ECO:0000313" key="5">
    <source>
        <dbReference type="Proteomes" id="UP000031980"/>
    </source>
</evidence>
<comment type="caution">
    <text evidence="2">The sequence shown here is derived from an EMBL/GenBank/DDBJ whole genome shotgun (WGS) entry which is preliminary data.</text>
</comment>
<dbReference type="Pfam" id="PF13715">
    <property type="entry name" value="CarbopepD_reg_2"/>
    <property type="match status" value="1"/>
</dbReference>
<name>A0A0C3RCY5_9PORP</name>
<accession>A0A0C3RCY5</accession>
<dbReference type="InterPro" id="IPR008969">
    <property type="entry name" value="CarboxyPept-like_regulatory"/>
</dbReference>
<organism evidence="2 5">
    <name type="scientific">Sanguibacteroides justesenii</name>
    <dbReference type="NCBI Taxonomy" id="1547597"/>
    <lineage>
        <taxon>Bacteria</taxon>
        <taxon>Pseudomonadati</taxon>
        <taxon>Bacteroidota</taxon>
        <taxon>Bacteroidia</taxon>
        <taxon>Bacteroidales</taxon>
        <taxon>Porphyromonadaceae</taxon>
        <taxon>Sanguibacteroides</taxon>
    </lineage>
</organism>